<dbReference type="AlphaFoldDB" id="A0A6P1ZHI0"/>
<protein>
    <submittedName>
        <fullName evidence="1">Glycosyl transferase family 2</fullName>
    </submittedName>
</protein>
<dbReference type="EMBL" id="QMIF01000004">
    <property type="protein sequence ID" value="TVM34474.1"/>
    <property type="molecule type" value="Genomic_DNA"/>
</dbReference>
<evidence type="ECO:0000313" key="1">
    <source>
        <dbReference type="EMBL" id="TVM34474.1"/>
    </source>
</evidence>
<organism evidence="1 2">
    <name type="scientific">Oceanidesulfovibrio marinus</name>
    <dbReference type="NCBI Taxonomy" id="370038"/>
    <lineage>
        <taxon>Bacteria</taxon>
        <taxon>Pseudomonadati</taxon>
        <taxon>Thermodesulfobacteriota</taxon>
        <taxon>Desulfovibrionia</taxon>
        <taxon>Desulfovibrionales</taxon>
        <taxon>Desulfovibrionaceae</taxon>
        <taxon>Oceanidesulfovibrio</taxon>
    </lineage>
</organism>
<dbReference type="GO" id="GO:0016740">
    <property type="term" value="F:transferase activity"/>
    <property type="evidence" value="ECO:0007669"/>
    <property type="project" value="UniProtKB-KW"/>
</dbReference>
<dbReference type="Proteomes" id="UP000434052">
    <property type="component" value="Unassembled WGS sequence"/>
</dbReference>
<comment type="caution">
    <text evidence="1">The sequence shown here is derived from an EMBL/GenBank/DDBJ whole genome shotgun (WGS) entry which is preliminary data.</text>
</comment>
<accession>A0A6P1ZHI0</accession>
<dbReference type="InterPro" id="IPR029044">
    <property type="entry name" value="Nucleotide-diphossugar_trans"/>
</dbReference>
<sequence length="217" mass="23893">MDAPRYTVITPSRGNRPRALALAIDSVRAAADSAGVSVEILVGFDGVRGERVRDYPFLRYVDFPRVGYFGNYIRDAFINVAKGTRLLFVDDDNAVTPDAFAIWERHLDAELVIGRIDVSRAFPDVGVLPRPGNPEPSAIIRPGNVDPLCLCLSADLVFRAGGWRDQGGYESDFVNIHRYQRRADSIEIIDDLVGVYDAGAGLDAGGMNPRQQQRRAT</sequence>
<gene>
    <name evidence="1" type="ORF">DQK91_07820</name>
</gene>
<keyword evidence="1" id="KW-0808">Transferase</keyword>
<dbReference type="CDD" id="cd00761">
    <property type="entry name" value="Glyco_tranf_GTA_type"/>
    <property type="match status" value="1"/>
</dbReference>
<proteinExistence type="predicted"/>
<dbReference type="SUPFAM" id="SSF53448">
    <property type="entry name" value="Nucleotide-diphospho-sugar transferases"/>
    <property type="match status" value="1"/>
</dbReference>
<reference evidence="1 2" key="1">
    <citation type="submission" date="2018-06" db="EMBL/GenBank/DDBJ databases">
        <title>Complete genome of Desulfovibrio marinus P48SEP.</title>
        <authorList>
            <person name="Crispim J.S."/>
            <person name="Vidigal P.M.P."/>
            <person name="Silva L.C.F."/>
            <person name="Araujo L.C."/>
            <person name="Laguardia C.N."/>
            <person name="Dias R.S."/>
            <person name="Sousa M.P."/>
            <person name="Paula S.O."/>
            <person name="Silva C."/>
        </authorList>
    </citation>
    <scope>NUCLEOTIDE SEQUENCE [LARGE SCALE GENOMIC DNA]</scope>
    <source>
        <strain evidence="1 2">P48SEP</strain>
    </source>
</reference>
<dbReference type="Gene3D" id="3.90.550.10">
    <property type="entry name" value="Spore Coat Polysaccharide Biosynthesis Protein SpsA, Chain A"/>
    <property type="match status" value="1"/>
</dbReference>
<dbReference type="OrthoDB" id="5450115at2"/>
<evidence type="ECO:0000313" key="2">
    <source>
        <dbReference type="Proteomes" id="UP000434052"/>
    </source>
</evidence>
<dbReference type="RefSeq" id="WP_144234866.1">
    <property type="nucleotide sequence ID" value="NZ_QMIF01000004.1"/>
</dbReference>
<name>A0A6P1ZHI0_9BACT</name>